<evidence type="ECO:0000256" key="3">
    <source>
        <dbReference type="ARBA" id="ARBA00022777"/>
    </source>
</evidence>
<dbReference type="PANTHER" id="PTHR43289">
    <property type="entry name" value="MITOGEN-ACTIVATED PROTEIN KINASE KINASE KINASE 20-RELATED"/>
    <property type="match status" value="1"/>
</dbReference>
<dbReference type="Gene3D" id="1.10.510.10">
    <property type="entry name" value="Transferase(Phosphotransferase) domain 1"/>
    <property type="match status" value="1"/>
</dbReference>
<dbReference type="SUPFAM" id="SSF56112">
    <property type="entry name" value="Protein kinase-like (PK-like)"/>
    <property type="match status" value="1"/>
</dbReference>
<accession>A0A9D2IYH3</accession>
<dbReference type="PROSITE" id="PS00109">
    <property type="entry name" value="PROTEIN_KINASE_TYR"/>
    <property type="match status" value="1"/>
</dbReference>
<evidence type="ECO:0000259" key="6">
    <source>
        <dbReference type="PROSITE" id="PS50011"/>
    </source>
</evidence>
<dbReference type="InterPro" id="IPR011009">
    <property type="entry name" value="Kinase-like_dom_sf"/>
</dbReference>
<dbReference type="InterPro" id="IPR008266">
    <property type="entry name" value="Tyr_kinase_AS"/>
</dbReference>
<dbReference type="PROSITE" id="PS50011">
    <property type="entry name" value="PROTEIN_KINASE_DOM"/>
    <property type="match status" value="1"/>
</dbReference>
<dbReference type="CDD" id="cd14014">
    <property type="entry name" value="STKc_PknB_like"/>
    <property type="match status" value="1"/>
</dbReference>
<evidence type="ECO:0000313" key="8">
    <source>
        <dbReference type="Proteomes" id="UP000824035"/>
    </source>
</evidence>
<keyword evidence="4" id="KW-0067">ATP-binding</keyword>
<dbReference type="AlphaFoldDB" id="A0A9D2IYH3"/>
<keyword evidence="5" id="KW-0472">Membrane</keyword>
<keyword evidence="5" id="KW-0812">Transmembrane</keyword>
<organism evidence="7 8">
    <name type="scientific">Candidatus Allofournierella merdipullorum</name>
    <dbReference type="NCBI Taxonomy" id="2838595"/>
    <lineage>
        <taxon>Bacteria</taxon>
        <taxon>Bacillati</taxon>
        <taxon>Bacillota</taxon>
        <taxon>Clostridia</taxon>
        <taxon>Eubacteriales</taxon>
        <taxon>Oscillospiraceae</taxon>
        <taxon>Allofournierella</taxon>
    </lineage>
</organism>
<evidence type="ECO:0000256" key="2">
    <source>
        <dbReference type="ARBA" id="ARBA00022741"/>
    </source>
</evidence>
<dbReference type="EMBL" id="DXBV01000032">
    <property type="protein sequence ID" value="HIZ30335.1"/>
    <property type="molecule type" value="Genomic_DNA"/>
</dbReference>
<dbReference type="PANTHER" id="PTHR43289:SF34">
    <property type="entry name" value="SERINE_THREONINE-PROTEIN KINASE YBDM-RELATED"/>
    <property type="match status" value="1"/>
</dbReference>
<dbReference type="Proteomes" id="UP000824035">
    <property type="component" value="Unassembled WGS sequence"/>
</dbReference>
<dbReference type="GO" id="GO:0005524">
    <property type="term" value="F:ATP binding"/>
    <property type="evidence" value="ECO:0007669"/>
    <property type="project" value="UniProtKB-KW"/>
</dbReference>
<name>A0A9D2IYH3_9FIRM</name>
<gene>
    <name evidence="7" type="ORF">H9813_03750</name>
</gene>
<comment type="caution">
    <text evidence="7">The sequence shown here is derived from an EMBL/GenBank/DDBJ whole genome shotgun (WGS) entry which is preliminary data.</text>
</comment>
<keyword evidence="2" id="KW-0547">Nucleotide-binding</keyword>
<feature type="domain" description="Protein kinase" evidence="6">
    <location>
        <begin position="50"/>
        <end position="323"/>
    </location>
</feature>
<dbReference type="Gene3D" id="3.30.200.20">
    <property type="entry name" value="Phosphorylase Kinase, domain 1"/>
    <property type="match status" value="1"/>
</dbReference>
<dbReference type="Pfam" id="PF00069">
    <property type="entry name" value="Pkinase"/>
    <property type="match status" value="1"/>
</dbReference>
<dbReference type="GO" id="GO:0004674">
    <property type="term" value="F:protein serine/threonine kinase activity"/>
    <property type="evidence" value="ECO:0007669"/>
    <property type="project" value="TreeGrafter"/>
</dbReference>
<reference evidence="7" key="2">
    <citation type="submission" date="2021-04" db="EMBL/GenBank/DDBJ databases">
        <authorList>
            <person name="Gilroy R."/>
        </authorList>
    </citation>
    <scope>NUCLEOTIDE SEQUENCE</scope>
    <source>
        <strain evidence="7">ChiGjej4B4-18154</strain>
    </source>
</reference>
<protein>
    <submittedName>
        <fullName evidence="7">Protein kinase</fullName>
    </submittedName>
</protein>
<keyword evidence="1" id="KW-0808">Transferase</keyword>
<evidence type="ECO:0000313" key="7">
    <source>
        <dbReference type="EMBL" id="HIZ30335.1"/>
    </source>
</evidence>
<keyword evidence="5" id="KW-1133">Transmembrane helix</keyword>
<reference evidence="7" key="1">
    <citation type="journal article" date="2021" name="PeerJ">
        <title>Extensive microbial diversity within the chicken gut microbiome revealed by metagenomics and culture.</title>
        <authorList>
            <person name="Gilroy R."/>
            <person name="Ravi A."/>
            <person name="Getino M."/>
            <person name="Pursley I."/>
            <person name="Horton D.L."/>
            <person name="Alikhan N.F."/>
            <person name="Baker D."/>
            <person name="Gharbi K."/>
            <person name="Hall N."/>
            <person name="Watson M."/>
            <person name="Adriaenssens E.M."/>
            <person name="Foster-Nyarko E."/>
            <person name="Jarju S."/>
            <person name="Secka A."/>
            <person name="Antonio M."/>
            <person name="Oren A."/>
            <person name="Chaudhuri R.R."/>
            <person name="La Ragione R."/>
            <person name="Hildebrand F."/>
            <person name="Pallen M.J."/>
        </authorList>
    </citation>
    <scope>NUCLEOTIDE SEQUENCE</scope>
    <source>
        <strain evidence="7">ChiGjej4B4-18154</strain>
    </source>
</reference>
<feature type="transmembrane region" description="Helical" evidence="5">
    <location>
        <begin position="379"/>
        <end position="402"/>
    </location>
</feature>
<keyword evidence="3 7" id="KW-0418">Kinase</keyword>
<sequence length="403" mass="44241">MAREFCPHCMKDVPPGSRYCPWCGQDAGARAADHQLPVGTVLVSPARNSFLVGVAKGEGGFGITYIGKELNSGRSVAIKEYFPTRCQPQRDLRGNLLPLEGTGEIYQRGKNSFLSEASMVRAVSGLSSIVQVLDFFEKNNTAYMVMNYLDGVTLRQALRAGQTFEPVPLLQKALPLMRDLGRLHRAGVLHRDIAPDNLMLMPDSSLTLLDFGCARSMEDGRSMTVVLKPGFAPIEQYQTRGQGPYTDIYALCATLYYCITGQVPPAAPDRLFMAMTDGADKLVPPGALGVEMDAELERLLLWGTELQPTARPGSMEELADRFEARLEKLKPPPGPWIEDPPPPPLPPTLWQRLRAGRIWAAGYARTGQRRLQKLLDERAHMLLTAAGAVILGLAILVLVLLFA</sequence>
<dbReference type="GO" id="GO:0004713">
    <property type="term" value="F:protein tyrosine kinase activity"/>
    <property type="evidence" value="ECO:0007669"/>
    <property type="project" value="InterPro"/>
</dbReference>
<dbReference type="SMART" id="SM00219">
    <property type="entry name" value="TyrKc"/>
    <property type="match status" value="1"/>
</dbReference>
<dbReference type="InterPro" id="IPR020635">
    <property type="entry name" value="Tyr_kinase_cat_dom"/>
</dbReference>
<evidence type="ECO:0000256" key="5">
    <source>
        <dbReference type="SAM" id="Phobius"/>
    </source>
</evidence>
<proteinExistence type="predicted"/>
<evidence type="ECO:0000256" key="4">
    <source>
        <dbReference type="ARBA" id="ARBA00022840"/>
    </source>
</evidence>
<evidence type="ECO:0000256" key="1">
    <source>
        <dbReference type="ARBA" id="ARBA00022679"/>
    </source>
</evidence>
<dbReference type="InterPro" id="IPR000719">
    <property type="entry name" value="Prot_kinase_dom"/>
</dbReference>